<dbReference type="PRINTS" id="PR00723">
    <property type="entry name" value="SUBTILISIN"/>
</dbReference>
<gene>
    <name evidence="8" type="ORF">GCG54_00009911</name>
</gene>
<dbReference type="InterPro" id="IPR023828">
    <property type="entry name" value="Peptidase_S8_Ser-AS"/>
</dbReference>
<feature type="active site" description="Charge relay system" evidence="4">
    <location>
        <position position="352"/>
    </location>
</feature>
<keyword evidence="6" id="KW-0732">Signal</keyword>
<evidence type="ECO:0000256" key="3">
    <source>
        <dbReference type="ARBA" id="ARBA00022825"/>
    </source>
</evidence>
<keyword evidence="2 4" id="KW-0378">Hydrolase</keyword>
<dbReference type="PROSITE" id="PS00138">
    <property type="entry name" value="SUBTILASE_SER"/>
    <property type="match status" value="1"/>
</dbReference>
<comment type="caution">
    <text evidence="8">The sequence shown here is derived from an EMBL/GenBank/DDBJ whole genome shotgun (WGS) entry which is preliminary data.</text>
</comment>
<evidence type="ECO:0000256" key="4">
    <source>
        <dbReference type="PROSITE-ProRule" id="PRU01240"/>
    </source>
</evidence>
<feature type="compositionally biased region" description="Polar residues" evidence="5">
    <location>
        <begin position="762"/>
        <end position="795"/>
    </location>
</feature>
<feature type="signal peptide" evidence="6">
    <location>
        <begin position="1"/>
        <end position="19"/>
    </location>
</feature>
<proteinExistence type="inferred from homology"/>
<name>A0A8H4FS31_COLGL</name>
<keyword evidence="1 4" id="KW-0645">Protease</keyword>
<dbReference type="GeneID" id="69017044"/>
<evidence type="ECO:0000259" key="7">
    <source>
        <dbReference type="Pfam" id="PF00082"/>
    </source>
</evidence>
<dbReference type="GO" id="GO:0006508">
    <property type="term" value="P:proteolysis"/>
    <property type="evidence" value="ECO:0007669"/>
    <property type="project" value="UniProtKB-KW"/>
</dbReference>
<feature type="compositionally biased region" description="Low complexity" evidence="5">
    <location>
        <begin position="111"/>
        <end position="121"/>
    </location>
</feature>
<dbReference type="PROSITE" id="PS51892">
    <property type="entry name" value="SUBTILASE"/>
    <property type="match status" value="1"/>
</dbReference>
<evidence type="ECO:0000313" key="9">
    <source>
        <dbReference type="Proteomes" id="UP000613401"/>
    </source>
</evidence>
<feature type="region of interest" description="Disordered" evidence="5">
    <location>
        <begin position="242"/>
        <end position="272"/>
    </location>
</feature>
<protein>
    <submittedName>
        <fullName evidence="8">Subtilisin-like protease 1</fullName>
    </submittedName>
</protein>
<dbReference type="Gene3D" id="3.40.50.200">
    <property type="entry name" value="Peptidase S8/S53 domain"/>
    <property type="match status" value="1"/>
</dbReference>
<feature type="chain" id="PRO_5034431946" evidence="6">
    <location>
        <begin position="20"/>
        <end position="936"/>
    </location>
</feature>
<dbReference type="InterPro" id="IPR000209">
    <property type="entry name" value="Peptidase_S8/S53_dom"/>
</dbReference>
<dbReference type="RefSeq" id="XP_045271385.1">
    <property type="nucleotide sequence ID" value="XM_045409848.1"/>
</dbReference>
<evidence type="ECO:0000256" key="6">
    <source>
        <dbReference type="SAM" id="SignalP"/>
    </source>
</evidence>
<dbReference type="GO" id="GO:0004252">
    <property type="term" value="F:serine-type endopeptidase activity"/>
    <property type="evidence" value="ECO:0007669"/>
    <property type="project" value="UniProtKB-UniRule"/>
</dbReference>
<dbReference type="AlphaFoldDB" id="A0A8H4FS31"/>
<dbReference type="SUPFAM" id="SSF52743">
    <property type="entry name" value="Subtilisin-like"/>
    <property type="match status" value="1"/>
</dbReference>
<feature type="compositionally biased region" description="Polar residues" evidence="5">
    <location>
        <begin position="259"/>
        <end position="272"/>
    </location>
</feature>
<evidence type="ECO:0000256" key="2">
    <source>
        <dbReference type="ARBA" id="ARBA00022801"/>
    </source>
</evidence>
<feature type="region of interest" description="Disordered" evidence="5">
    <location>
        <begin position="612"/>
        <end position="639"/>
    </location>
</feature>
<feature type="compositionally biased region" description="Low complexity" evidence="5">
    <location>
        <begin position="140"/>
        <end position="168"/>
    </location>
</feature>
<comment type="similarity">
    <text evidence="4">Belongs to the peptidase S8 family.</text>
</comment>
<feature type="region of interest" description="Disordered" evidence="5">
    <location>
        <begin position="736"/>
        <end position="795"/>
    </location>
</feature>
<evidence type="ECO:0000256" key="5">
    <source>
        <dbReference type="SAM" id="MobiDB-lite"/>
    </source>
</evidence>
<accession>A0A8H4FS31</accession>
<feature type="active site" description="Charge relay system" evidence="4">
    <location>
        <position position="515"/>
    </location>
</feature>
<sequence length="936" mass="98728">MYSIQAVALFFTLVSVCSSQQSGPVRSPFPSISGFRNTTSVPISTFISITPTPVSSSVAATSSAPATVTVSNGETVAVAAGVVVVGAGIGGFFTVNGVTTPIAGGASVVAGSSAANPGDPSNPDDPDKPKSNDGDIATNSGPASVPASSAPPVSATSSDIPFSSTSSSAVPTGTGVDYMIFAKENTVKADADGFGNTLAGLVGADNIDNIVNDAGVPYAWRANLTPDQLEKVKNDRVIAGTDINDPLTRDDDPPAGAQPSATQQKRAEVTQTPIAKNDIFDLRVLSTPPREKEALPNYRYDDFAGQGITIYVVDTGPFDLQHEEFRAPSPDITRRELNVARNKKFTLEDTQHGTCVASKTVGGTTGAAKRANLVGVRIDFTEFGLLRGLQSAANEIKQKGLKGKAVVTTSILMRAPDAIYTTSFRSVMRSFVALDVPIVAAAGNKFLDGLTEPDKLPASMAKDFPVIVVGNAGRDFKIAPKSQRGNLVTTYAIGADIKCADPLDLNGLATDSGTSFAAPQVAGMVAYWMSHPEFAGDLAAGKVAETLRNMTGALSYPRVAETGYPPIAWNGHDLAESCSIPNSGTGRRAKRAMRRDLGQACSYAPTSVASAAPTASAPAGNAPPSGSDVPTATTTSVTETATAGPTTCNLCGAMLDSGNAGNLGGQVGCDGAEYARSSCEANADCKSWAYGNEDRGTYTIPVCLLFTESATQIVSQAPPDPEGKCPFRYHDKACPRKRSTIEKKDPTPDPKDKNPEFEPALNPSTLGTGTNPLGQTTRSSQRPRTKYSISEASTPPQTNGILSNFFYENTAGKGITMYSSDYMISLQEWYIAAARPSNTDGVAGRTVRVIAYTAQSANNFPSRRCRLNQQRAREVLVQSTGQPPHHLGCRRECEVLKFYLTRRAEVRDRRYGYRYGDFPCRRQLPYARTAPFNVAV</sequence>
<evidence type="ECO:0000313" key="8">
    <source>
        <dbReference type="EMBL" id="KAF3812226.1"/>
    </source>
</evidence>
<dbReference type="InterPro" id="IPR015500">
    <property type="entry name" value="Peptidase_S8_subtilisin-rel"/>
</dbReference>
<feature type="compositionally biased region" description="Basic and acidic residues" evidence="5">
    <location>
        <begin position="736"/>
        <end position="756"/>
    </location>
</feature>
<keyword evidence="3 4" id="KW-0720">Serine protease</keyword>
<dbReference type="Pfam" id="PF00082">
    <property type="entry name" value="Peptidase_S8"/>
    <property type="match status" value="1"/>
</dbReference>
<feature type="active site" description="Charge relay system" evidence="4">
    <location>
        <position position="314"/>
    </location>
</feature>
<keyword evidence="9" id="KW-1185">Reference proteome</keyword>
<evidence type="ECO:0000256" key="1">
    <source>
        <dbReference type="ARBA" id="ARBA00022670"/>
    </source>
</evidence>
<dbReference type="EMBL" id="WVTB01000001">
    <property type="protein sequence ID" value="KAF3812226.1"/>
    <property type="molecule type" value="Genomic_DNA"/>
</dbReference>
<feature type="domain" description="Peptidase S8/S53" evidence="7">
    <location>
        <begin position="305"/>
        <end position="533"/>
    </location>
</feature>
<organism evidence="8 9">
    <name type="scientific">Colletotrichum gloeosporioides</name>
    <name type="common">Anthracnose fungus</name>
    <name type="synonym">Glomerella cingulata</name>
    <dbReference type="NCBI Taxonomy" id="474922"/>
    <lineage>
        <taxon>Eukaryota</taxon>
        <taxon>Fungi</taxon>
        <taxon>Dikarya</taxon>
        <taxon>Ascomycota</taxon>
        <taxon>Pezizomycotina</taxon>
        <taxon>Sordariomycetes</taxon>
        <taxon>Hypocreomycetidae</taxon>
        <taxon>Glomerellales</taxon>
        <taxon>Glomerellaceae</taxon>
        <taxon>Colletotrichum</taxon>
        <taxon>Colletotrichum gloeosporioides species complex</taxon>
    </lineage>
</organism>
<dbReference type="InterPro" id="IPR036852">
    <property type="entry name" value="Peptidase_S8/S53_dom_sf"/>
</dbReference>
<reference evidence="8" key="2">
    <citation type="submission" date="2020-03" db="EMBL/GenBank/DDBJ databases">
        <authorList>
            <person name="Fu F.-F."/>
            <person name="Chen J."/>
        </authorList>
    </citation>
    <scope>NUCLEOTIDE SEQUENCE</scope>
    <source>
        <strain evidence="8">Lc1</strain>
    </source>
</reference>
<reference evidence="8" key="1">
    <citation type="journal article" date="2020" name="Phytopathology">
        <title>Genome sequence and comparative analysis of Colletotrichum gloeosporioides isolated from Liriodendron leaves.</title>
        <authorList>
            <person name="Fu F.F."/>
            <person name="Hao Z."/>
            <person name="Wang P."/>
            <person name="Lu Y."/>
            <person name="Xue L.J."/>
            <person name="Wei G."/>
            <person name="Tian Y."/>
            <person name="Baishi H."/>
            <person name="Xu H."/>
            <person name="Shi J."/>
            <person name="Cheng T."/>
            <person name="Wang G."/>
            <person name="Yi Y."/>
            <person name="Chen J."/>
        </authorList>
    </citation>
    <scope>NUCLEOTIDE SEQUENCE</scope>
    <source>
        <strain evidence="8">Lc1</strain>
    </source>
</reference>
<feature type="region of interest" description="Disordered" evidence="5">
    <location>
        <begin position="111"/>
        <end position="169"/>
    </location>
</feature>
<dbReference type="Proteomes" id="UP000613401">
    <property type="component" value="Unassembled WGS sequence"/>
</dbReference>